<reference evidence="1 2" key="1">
    <citation type="submission" date="2017-07" db="EMBL/GenBank/DDBJ databases">
        <authorList>
            <person name="Sun Z.S."/>
            <person name="Albrecht U."/>
            <person name="Echele G."/>
            <person name="Lee C.C."/>
        </authorList>
    </citation>
    <scope>NUCLEOTIDE SEQUENCE [LARGE SCALE GENOMIC DNA]</scope>
    <source>
        <strain evidence="1 2">CGMCC 1.12672</strain>
    </source>
</reference>
<dbReference type="RefSeq" id="WP_144033554.1">
    <property type="nucleotide sequence ID" value="NZ_OBMI01000002.1"/>
</dbReference>
<name>A0A285QX43_9SPHN</name>
<dbReference type="Proteomes" id="UP000219494">
    <property type="component" value="Unassembled WGS sequence"/>
</dbReference>
<proteinExistence type="predicted"/>
<gene>
    <name evidence="1" type="ORF">SAMN06297144_1501</name>
</gene>
<dbReference type="AlphaFoldDB" id="A0A285QX43"/>
<organism evidence="1 2">
    <name type="scientific">Sphingomonas guangdongensis</name>
    <dbReference type="NCBI Taxonomy" id="1141890"/>
    <lineage>
        <taxon>Bacteria</taxon>
        <taxon>Pseudomonadati</taxon>
        <taxon>Pseudomonadota</taxon>
        <taxon>Alphaproteobacteria</taxon>
        <taxon>Sphingomonadales</taxon>
        <taxon>Sphingomonadaceae</taxon>
        <taxon>Sphingomonas</taxon>
    </lineage>
</organism>
<dbReference type="EMBL" id="OBMI01000002">
    <property type="protein sequence ID" value="SOB86396.1"/>
    <property type="molecule type" value="Genomic_DNA"/>
</dbReference>
<protein>
    <submittedName>
        <fullName evidence="1">Uncharacterized protein</fullName>
    </submittedName>
</protein>
<keyword evidence="2" id="KW-1185">Reference proteome</keyword>
<sequence>MSTDPTRSLADLAVQHWKLCAALERETAFMSVERSVAAQAQLRFARRRLDAILAGENMALACYDGARWTADVPASPVNADDVAGTDPLIEATIEPTILADGRVLHPGKILLKQG</sequence>
<evidence type="ECO:0000313" key="1">
    <source>
        <dbReference type="EMBL" id="SOB86396.1"/>
    </source>
</evidence>
<accession>A0A285QX43</accession>
<evidence type="ECO:0000313" key="2">
    <source>
        <dbReference type="Proteomes" id="UP000219494"/>
    </source>
</evidence>